<evidence type="ECO:0000313" key="2">
    <source>
        <dbReference type="EMBL" id="AVR96236.1"/>
    </source>
</evidence>
<name>A0A2R4C9D5_9BURK</name>
<gene>
    <name evidence="2" type="ORF">C9I28_11350</name>
</gene>
<evidence type="ECO:0000256" key="1">
    <source>
        <dbReference type="SAM" id="MobiDB-lite"/>
    </source>
</evidence>
<dbReference type="Proteomes" id="UP000240505">
    <property type="component" value="Chromosome"/>
</dbReference>
<proteinExistence type="predicted"/>
<dbReference type="EMBL" id="CP028324">
    <property type="protein sequence ID" value="AVR96236.1"/>
    <property type="molecule type" value="Genomic_DNA"/>
</dbReference>
<organism evidence="2 3">
    <name type="scientific">Pseudoduganella armeniaca</name>
    <dbReference type="NCBI Taxonomy" id="2072590"/>
    <lineage>
        <taxon>Bacteria</taxon>
        <taxon>Pseudomonadati</taxon>
        <taxon>Pseudomonadota</taxon>
        <taxon>Betaproteobacteria</taxon>
        <taxon>Burkholderiales</taxon>
        <taxon>Oxalobacteraceae</taxon>
        <taxon>Telluria group</taxon>
        <taxon>Pseudoduganella</taxon>
    </lineage>
</organism>
<keyword evidence="3" id="KW-1185">Reference proteome</keyword>
<reference evidence="2 3" key="1">
    <citation type="submission" date="2018-03" db="EMBL/GenBank/DDBJ databases">
        <title>Massilia armeniaca sp. nov., isolated from desert soil.</title>
        <authorList>
            <person name="Huang H."/>
            <person name="Ren M."/>
        </authorList>
    </citation>
    <scope>NUCLEOTIDE SEQUENCE [LARGE SCALE GENOMIC DNA]</scope>
    <source>
        <strain evidence="2 3">ZMN-3</strain>
    </source>
</reference>
<protein>
    <submittedName>
        <fullName evidence="2">Uncharacterized protein</fullName>
    </submittedName>
</protein>
<sequence length="209" mass="22869">MYAKSATRVGCYNRRFLLVENHHDQACRRRAGAAGRHGAHVLHALDPAQFYLVDINSDHQGQLHTTGAPAKPGGKLPLVFFDDAAGTCCFVPGAPVKGDDALGRSLSREGEESHAWNGRYQPSKKRKDDEWGGIAFGFATMQAARRVDARTHEVTFGDGGPPVYVRSCTTGEGMRIELLHGAKDAKPYADYYYSLGIDMEPDCPDMQAE</sequence>
<evidence type="ECO:0000313" key="3">
    <source>
        <dbReference type="Proteomes" id="UP000240505"/>
    </source>
</evidence>
<feature type="region of interest" description="Disordered" evidence="1">
    <location>
        <begin position="108"/>
        <end position="127"/>
    </location>
</feature>
<dbReference type="AlphaFoldDB" id="A0A2R4C9D5"/>
<accession>A0A2R4C9D5</accession>
<dbReference type="KEGG" id="masz:C9I28_11350"/>